<dbReference type="EMBL" id="MCGT01000002">
    <property type="protein sequence ID" value="ORX62110.1"/>
    <property type="molecule type" value="Genomic_DNA"/>
</dbReference>
<dbReference type="AlphaFoldDB" id="A0A1X2GVR5"/>
<evidence type="ECO:0000256" key="1">
    <source>
        <dbReference type="ARBA" id="ARBA00009375"/>
    </source>
</evidence>
<evidence type="ECO:0000259" key="6">
    <source>
        <dbReference type="Pfam" id="PF01416"/>
    </source>
</evidence>
<organism evidence="7 8">
    <name type="scientific">Hesseltinella vesiculosa</name>
    <dbReference type="NCBI Taxonomy" id="101127"/>
    <lineage>
        <taxon>Eukaryota</taxon>
        <taxon>Fungi</taxon>
        <taxon>Fungi incertae sedis</taxon>
        <taxon>Mucoromycota</taxon>
        <taxon>Mucoromycotina</taxon>
        <taxon>Mucoromycetes</taxon>
        <taxon>Mucorales</taxon>
        <taxon>Cunninghamellaceae</taxon>
        <taxon>Hesseltinella</taxon>
    </lineage>
</organism>
<dbReference type="PANTHER" id="PTHR11142:SF4">
    <property type="entry name" value="PSEUDOURIDYLATE SYNTHASE 1 HOMOLOG"/>
    <property type="match status" value="1"/>
</dbReference>
<comment type="similarity">
    <text evidence="1">Belongs to the tRNA pseudouridine synthase TruA family.</text>
</comment>
<dbReference type="GO" id="GO:0003723">
    <property type="term" value="F:RNA binding"/>
    <property type="evidence" value="ECO:0007669"/>
    <property type="project" value="InterPro"/>
</dbReference>
<evidence type="ECO:0000313" key="8">
    <source>
        <dbReference type="Proteomes" id="UP000242146"/>
    </source>
</evidence>
<dbReference type="FunFam" id="3.30.70.660:FF:000002">
    <property type="entry name" value="tRNA pseudouridine synthase"/>
    <property type="match status" value="1"/>
</dbReference>
<keyword evidence="8" id="KW-1185">Reference proteome</keyword>
<keyword evidence="5" id="KW-0175">Coiled coil</keyword>
<reference evidence="7 8" key="1">
    <citation type="submission" date="2016-07" db="EMBL/GenBank/DDBJ databases">
        <title>Pervasive Adenine N6-methylation of Active Genes in Fungi.</title>
        <authorList>
            <consortium name="DOE Joint Genome Institute"/>
            <person name="Mondo S.J."/>
            <person name="Dannebaum R.O."/>
            <person name="Kuo R.C."/>
            <person name="Labutti K."/>
            <person name="Haridas S."/>
            <person name="Kuo A."/>
            <person name="Salamov A."/>
            <person name="Ahrendt S.R."/>
            <person name="Lipzen A."/>
            <person name="Sullivan W."/>
            <person name="Andreopoulos W.B."/>
            <person name="Clum A."/>
            <person name="Lindquist E."/>
            <person name="Daum C."/>
            <person name="Ramamoorthy G.K."/>
            <person name="Gryganskyi A."/>
            <person name="Culley D."/>
            <person name="Magnuson J.K."/>
            <person name="James T.Y."/>
            <person name="O'Malley M.A."/>
            <person name="Stajich J.E."/>
            <person name="Spatafora J.W."/>
            <person name="Visel A."/>
            <person name="Grigoriev I.V."/>
        </authorList>
    </citation>
    <scope>NUCLEOTIDE SEQUENCE [LARGE SCALE GENOMIC DNA]</scope>
    <source>
        <strain evidence="7 8">NRRL 3301</strain>
    </source>
</reference>
<evidence type="ECO:0000313" key="7">
    <source>
        <dbReference type="EMBL" id="ORX62110.1"/>
    </source>
</evidence>
<comment type="caution">
    <text evidence="7">The sequence shown here is derived from an EMBL/GenBank/DDBJ whole genome shotgun (WGS) entry which is preliminary data.</text>
</comment>
<name>A0A1X2GVR5_9FUNG</name>
<sequence>MIVEDPLIVEKINALLPDQIRVWGYALAQKSFHARKECDSRRYEYLLPTSTLMPELDWCKDDNKGSYRLPASTLQKFRDALQLFVGTHSFHNYTIRRNQHTHMSLKRYIKDITVSDPFLPMPLGDQWLSVKLYGQSFMLHQIRKMIAMAMLTIRTQTPLPVIAESLSHKALINIPKAPASGLLLDHPVFRWYNEKIDTQLRQPIDFDLYKDQMQTFKKTWIDQQIFETEAKEKDFSRSPVSFSFSSACSFAQMAQQEKINELVHAVAGVAHIQKPLYQQRLAIDKVKIEKAPVDTALSEANIKCSLESEKKRCQQGLVKAKDLLNGAQNQASSMEAKLQELEHANEKYEVDYRSLCKFREELAQLLDQALDGQKVESQALVKVDQTKEKLKEIEQDKEGLKQVRELVKVADDALLEAILDLRTSNKEGSLGAGQVYFPQEAFDALKKAREVYPRLPAIQRPVEFKDEADDTGAFYSPMQRYLWDVRRQLAKLLDWCDIQVLEIMDMDAQLHITLGEALDQYNVERRQLALTL</sequence>
<dbReference type="InterPro" id="IPR001406">
    <property type="entry name" value="PsdUridine_synth_TruA"/>
</dbReference>
<feature type="binding site" evidence="4">
    <location>
        <position position="43"/>
    </location>
    <ligand>
        <name>substrate</name>
    </ligand>
</feature>
<dbReference type="InterPro" id="IPR041708">
    <property type="entry name" value="PUS1/PUS2-like"/>
</dbReference>
<dbReference type="GO" id="GO:0005634">
    <property type="term" value="C:nucleus"/>
    <property type="evidence" value="ECO:0007669"/>
    <property type="project" value="TreeGrafter"/>
</dbReference>
<dbReference type="SUPFAM" id="SSF55120">
    <property type="entry name" value="Pseudouridine synthase"/>
    <property type="match status" value="1"/>
</dbReference>
<evidence type="ECO:0000256" key="2">
    <source>
        <dbReference type="ARBA" id="ARBA00022694"/>
    </source>
</evidence>
<dbReference type="STRING" id="101127.A0A1X2GVR5"/>
<feature type="domain" description="Pseudouridine synthase I TruA alpha/beta" evidence="6">
    <location>
        <begin position="80"/>
        <end position="189"/>
    </location>
</feature>
<accession>A0A1X2GVR5</accession>
<evidence type="ECO:0000256" key="3">
    <source>
        <dbReference type="ARBA" id="ARBA00023235"/>
    </source>
</evidence>
<dbReference type="GO" id="GO:1990481">
    <property type="term" value="P:mRNA pseudouridine synthesis"/>
    <property type="evidence" value="ECO:0007669"/>
    <property type="project" value="TreeGrafter"/>
</dbReference>
<dbReference type="Pfam" id="PF01416">
    <property type="entry name" value="PseudoU_synth_1"/>
    <property type="match status" value="1"/>
</dbReference>
<feature type="coiled-coil region" evidence="5">
    <location>
        <begin position="317"/>
        <end position="351"/>
    </location>
</feature>
<feature type="coiled-coil region" evidence="5">
    <location>
        <begin position="376"/>
        <end position="403"/>
    </location>
</feature>
<dbReference type="GO" id="GO:0009982">
    <property type="term" value="F:pseudouridine synthase activity"/>
    <property type="evidence" value="ECO:0007669"/>
    <property type="project" value="InterPro"/>
</dbReference>
<evidence type="ECO:0000256" key="4">
    <source>
        <dbReference type="PIRSR" id="PIRSR641708-2"/>
    </source>
</evidence>
<dbReference type="Gene3D" id="3.30.70.660">
    <property type="entry name" value="Pseudouridine synthase I, catalytic domain, C-terminal subdomain"/>
    <property type="match status" value="1"/>
</dbReference>
<keyword evidence="3" id="KW-0413">Isomerase</keyword>
<gene>
    <name evidence="7" type="ORF">DM01DRAFT_1361092</name>
</gene>
<dbReference type="CDD" id="cd02568">
    <property type="entry name" value="PseudoU_synth_PUS1_PUS2"/>
    <property type="match status" value="1"/>
</dbReference>
<dbReference type="InterPro" id="IPR020097">
    <property type="entry name" value="PsdUridine_synth_TruA_a/b_dom"/>
</dbReference>
<dbReference type="OrthoDB" id="10256309at2759"/>
<proteinExistence type="inferred from homology"/>
<dbReference type="PANTHER" id="PTHR11142">
    <property type="entry name" value="PSEUDOURIDYLATE SYNTHASE"/>
    <property type="match status" value="1"/>
</dbReference>
<dbReference type="GO" id="GO:0031119">
    <property type="term" value="P:tRNA pseudouridine synthesis"/>
    <property type="evidence" value="ECO:0007669"/>
    <property type="project" value="InterPro"/>
</dbReference>
<dbReference type="InterPro" id="IPR020103">
    <property type="entry name" value="PsdUridine_synth_cat_dom_sf"/>
</dbReference>
<protein>
    <submittedName>
        <fullName evidence="7">Pseudouridine synthase</fullName>
    </submittedName>
</protein>
<dbReference type="InterPro" id="IPR020095">
    <property type="entry name" value="PsdUridine_synth_TruA_C"/>
</dbReference>
<dbReference type="Proteomes" id="UP000242146">
    <property type="component" value="Unassembled WGS sequence"/>
</dbReference>
<keyword evidence="2" id="KW-0819">tRNA processing</keyword>
<evidence type="ECO:0000256" key="5">
    <source>
        <dbReference type="SAM" id="Coils"/>
    </source>
</evidence>